<organism evidence="6 8">
    <name type="scientific">Mucinivorans hirudinis</name>
    <dbReference type="NCBI Taxonomy" id="1433126"/>
    <lineage>
        <taxon>Bacteria</taxon>
        <taxon>Pseudomonadati</taxon>
        <taxon>Bacteroidota</taxon>
        <taxon>Bacteroidia</taxon>
        <taxon>Bacteroidales</taxon>
        <taxon>Rikenellaceae</taxon>
        <taxon>Mucinivorans</taxon>
    </lineage>
</organism>
<dbReference type="EMBL" id="HG934468">
    <property type="protein sequence ID" value="CDN30388.1"/>
    <property type="molecule type" value="Genomic_DNA"/>
</dbReference>
<dbReference type="PIRSF" id="PIRSF019455">
    <property type="entry name" value="CopR_AtkY"/>
    <property type="match status" value="1"/>
</dbReference>
<dbReference type="InterPro" id="IPR005650">
    <property type="entry name" value="BlaI_family"/>
</dbReference>
<dbReference type="KEGG" id="rbc:BN938_0502"/>
<proteinExistence type="inferred from homology"/>
<dbReference type="AlphaFoldDB" id="A0A060R9G5"/>
<keyword evidence="8" id="KW-1185">Reference proteome</keyword>
<evidence type="ECO:0000313" key="5">
    <source>
        <dbReference type="EMBL" id="CDN30218.1"/>
    </source>
</evidence>
<evidence type="ECO:0000313" key="7">
    <source>
        <dbReference type="EMBL" id="CDN30607.1"/>
    </source>
</evidence>
<dbReference type="KEGG" id="rbc:BN938_0282"/>
<dbReference type="GO" id="GO:0003677">
    <property type="term" value="F:DNA binding"/>
    <property type="evidence" value="ECO:0007669"/>
    <property type="project" value="UniProtKB-KW"/>
</dbReference>
<dbReference type="InterPro" id="IPR036390">
    <property type="entry name" value="WH_DNA-bd_sf"/>
</dbReference>
<evidence type="ECO:0000256" key="2">
    <source>
        <dbReference type="ARBA" id="ARBA00023015"/>
    </source>
</evidence>
<dbReference type="HOGENOM" id="CLU_119090_4_0_10"/>
<dbReference type="InterPro" id="IPR036388">
    <property type="entry name" value="WH-like_DNA-bd_sf"/>
</dbReference>
<dbReference type="eggNOG" id="COG3682">
    <property type="taxonomic scope" value="Bacteria"/>
</dbReference>
<sequence>MRRELKTNELTRAELEIMQAIWELGECFLGEITEAIAEPKPAYNTVASTLKVLVNKGYVGYRVWNKSHQYFAVLRKDDYRATTLRHTLGRFFDNSPAQLVAFLNDSGTLTNKEYEDLREIARQIVESKK</sequence>
<evidence type="ECO:0000313" key="6">
    <source>
        <dbReference type="EMBL" id="CDN30388.1"/>
    </source>
</evidence>
<evidence type="ECO:0000256" key="4">
    <source>
        <dbReference type="ARBA" id="ARBA00023163"/>
    </source>
</evidence>
<protein>
    <submittedName>
        <fullName evidence="5">MecI family transcriptional regulator</fullName>
    </submittedName>
</protein>
<keyword evidence="3" id="KW-0238">DNA-binding</keyword>
<name>A0A060R9G5_9BACT</name>
<evidence type="ECO:0000313" key="8">
    <source>
        <dbReference type="Proteomes" id="UP000027616"/>
    </source>
</evidence>
<dbReference type="STRING" id="1433126.BN938_0111"/>
<dbReference type="EMBL" id="HG934468">
    <property type="protein sequence ID" value="CDN30607.1"/>
    <property type="molecule type" value="Genomic_DNA"/>
</dbReference>
<dbReference type="Gene3D" id="1.10.4040.10">
    <property type="entry name" value="Penicillinase repressor domain"/>
    <property type="match status" value="1"/>
</dbReference>
<dbReference type="KEGG" id="rbc:BN938_0111"/>
<keyword evidence="2" id="KW-0805">Transcription regulation</keyword>
<dbReference type="EMBL" id="HG934468">
    <property type="protein sequence ID" value="CDN30218.1"/>
    <property type="molecule type" value="Genomic_DNA"/>
</dbReference>
<dbReference type="Gene3D" id="1.10.10.10">
    <property type="entry name" value="Winged helix-like DNA-binding domain superfamily/Winged helix DNA-binding domain"/>
    <property type="match status" value="1"/>
</dbReference>
<dbReference type="Proteomes" id="UP000027616">
    <property type="component" value="Chromosome I"/>
</dbReference>
<comment type="similarity">
    <text evidence="1">Belongs to the BlaI transcriptional regulatory family.</text>
</comment>
<dbReference type="GO" id="GO:0045892">
    <property type="term" value="P:negative regulation of DNA-templated transcription"/>
    <property type="evidence" value="ECO:0007669"/>
    <property type="project" value="InterPro"/>
</dbReference>
<evidence type="ECO:0000256" key="3">
    <source>
        <dbReference type="ARBA" id="ARBA00023125"/>
    </source>
</evidence>
<gene>
    <name evidence="5" type="ORF">BN938_0111</name>
    <name evidence="6" type="ORF">BN938_0282</name>
    <name evidence="7" type="ORF">BN938_0502</name>
</gene>
<evidence type="ECO:0000256" key="1">
    <source>
        <dbReference type="ARBA" id="ARBA00011046"/>
    </source>
</evidence>
<dbReference type="SUPFAM" id="SSF46785">
    <property type="entry name" value="Winged helix' DNA-binding domain"/>
    <property type="match status" value="1"/>
</dbReference>
<accession>A0A060R9G5</accession>
<dbReference type="Pfam" id="PF03965">
    <property type="entry name" value="Penicillinase_R"/>
    <property type="match status" value="1"/>
</dbReference>
<reference evidence="6 8" key="2">
    <citation type="journal article" date="2015" name="Genome Announc.">
        <title>Complete Genome Sequence of the Novel Leech Symbiont Mucinivorans hirudinis M3T.</title>
        <authorList>
            <person name="Nelson M.C."/>
            <person name="Bomar L."/>
            <person name="Graf J."/>
        </authorList>
    </citation>
    <scope>NUCLEOTIDE SEQUENCE [LARGE SCALE GENOMIC DNA]</scope>
    <source>
        <strain evidence="8">M3</strain>
    </source>
</reference>
<dbReference type="OrthoDB" id="1098508at2"/>
<keyword evidence="4" id="KW-0804">Transcription</keyword>
<reference evidence="6" key="1">
    <citation type="submission" date="2014-01" db="EMBL/GenBank/DDBJ databases">
        <authorList>
            <person name="Nelson M."/>
        </authorList>
    </citation>
    <scope>NUCLEOTIDE SEQUENCE</scope>
</reference>